<dbReference type="GO" id="GO:0004674">
    <property type="term" value="F:protein serine/threonine kinase activity"/>
    <property type="evidence" value="ECO:0007669"/>
    <property type="project" value="UniProtKB-KW"/>
</dbReference>
<dbReference type="RefSeq" id="WP_044500054.1">
    <property type="nucleotide sequence ID" value="NZ_LK391969.1"/>
</dbReference>
<dbReference type="PANTHER" id="PTHR37171">
    <property type="entry name" value="SERINE/THREONINE-PROTEIN KINASE YRZF-RELATED"/>
    <property type="match status" value="1"/>
</dbReference>
<dbReference type="AlphaFoldDB" id="A0A078MHN5"/>
<organism evidence="1">
    <name type="scientific">Pseudomonas saudimassiliensis</name>
    <dbReference type="NCBI Taxonomy" id="1461581"/>
    <lineage>
        <taxon>Bacteria</taxon>
        <taxon>Pseudomonadati</taxon>
        <taxon>Pseudomonadota</taxon>
        <taxon>Gammaproteobacteria</taxon>
        <taxon>Pseudomonadales</taxon>
        <taxon>Pseudomonadaceae</taxon>
        <taxon>Pseudomonas</taxon>
    </lineage>
</organism>
<protein>
    <submittedName>
        <fullName evidence="1">Serine/threonine protein kinase</fullName>
    </submittedName>
</protein>
<reference evidence="1" key="1">
    <citation type="submission" date="2014-07" db="EMBL/GenBank/DDBJ databases">
        <authorList>
            <person name="Urmite Genomes Urmite Genomes"/>
        </authorList>
    </citation>
    <scope>NUCLEOTIDE SEQUENCE</scope>
    <source>
        <strain evidence="1">12M76_air</strain>
    </source>
</reference>
<accession>A0A078MHN5</accession>
<keyword evidence="1" id="KW-0808">Transferase</keyword>
<keyword evidence="1" id="KW-0418">Kinase</keyword>
<sequence>MNTTARLRHAGRHPSTPCSLPVEGGALDVQQWLRILPGKRLVGRGEWQGRQVLAKLFIATGAERHWQRESNGIQALQRAGLTTPDLLASGELPGGGYYLLTEFLAGSQSLQQRWETLPDASTDSAAARAILQEALQLIAAMHRQGLAQTDMHLGNFLRYQQQLYVIDGDAIEAVEPGKPLSPKAVEANLALFFAQFEPDWDQQIDSLLQCYLAVNPLPALGGEQLFAMVQAERQKRLDDFLGKTLRDCTQFAVTRSFRQFSVVLRSEQQALAPLLDDPDSAFAGTPLLKDGGSSTVTRATVGGRDVVIKRYNIKGVGHWLKRFWRPSRAWHSWLAGWRLRFLGIATPQPLAMIERRIGPLRREAWLITEYCPGSTLFQRLGEAGDSVPDETTANAILHTFRQLNEARISHGDFKATNLLWHADQVWLIDLDAMQSHAGTAAWHKAWARDRARFVRNWPANSELARWLERILLR</sequence>
<evidence type="ECO:0000313" key="1">
    <source>
        <dbReference type="EMBL" id="CEA05840.1"/>
    </source>
</evidence>
<dbReference type="PATRIC" id="fig|1461581.3.peg.2265"/>
<dbReference type="SUPFAM" id="SSF56112">
    <property type="entry name" value="Protein kinase-like (PK-like)"/>
    <property type="match status" value="2"/>
</dbReference>
<dbReference type="InterPro" id="IPR011009">
    <property type="entry name" value="Kinase-like_dom_sf"/>
</dbReference>
<gene>
    <name evidence="1" type="ORF">BN1049_02297</name>
</gene>
<dbReference type="EMBL" id="LM997413">
    <property type="protein sequence ID" value="CEA05840.1"/>
    <property type="molecule type" value="Genomic_DNA"/>
</dbReference>
<name>A0A078MHN5_9PSED</name>
<keyword evidence="1" id="KW-0723">Serine/threonine-protein kinase</keyword>
<dbReference type="EMBL" id="LK391969">
    <property type="protein sequence ID" value="CEF27349.1"/>
    <property type="molecule type" value="Genomic_DNA"/>
</dbReference>
<dbReference type="InterPro" id="IPR052396">
    <property type="entry name" value="Meiotic_Drive_Suppr_Kinase"/>
</dbReference>
<dbReference type="Pfam" id="PF06293">
    <property type="entry name" value="Kdo"/>
    <property type="match status" value="2"/>
</dbReference>
<proteinExistence type="predicted"/>
<dbReference type="Gene3D" id="1.10.510.10">
    <property type="entry name" value="Transferase(Phosphotransferase) domain 1"/>
    <property type="match status" value="1"/>
</dbReference>
<dbReference type="OrthoDB" id="8532943at2"/>
<dbReference type="PANTHER" id="PTHR37171:SF1">
    <property type="entry name" value="SERINE_THREONINE-PROTEIN KINASE YRZF-RELATED"/>
    <property type="match status" value="1"/>
</dbReference>